<dbReference type="AlphaFoldDB" id="A1WMU0"/>
<dbReference type="STRING" id="391735.Veis_3217"/>
<proteinExistence type="predicted"/>
<accession>A1WMU0</accession>
<dbReference type="Proteomes" id="UP000000374">
    <property type="component" value="Chromosome"/>
</dbReference>
<protein>
    <submittedName>
        <fullName evidence="1">Uncharacterized protein</fullName>
    </submittedName>
</protein>
<organism evidence="1 2">
    <name type="scientific">Verminephrobacter eiseniae (strain EF01-2)</name>
    <dbReference type="NCBI Taxonomy" id="391735"/>
    <lineage>
        <taxon>Bacteria</taxon>
        <taxon>Pseudomonadati</taxon>
        <taxon>Pseudomonadota</taxon>
        <taxon>Betaproteobacteria</taxon>
        <taxon>Burkholderiales</taxon>
        <taxon>Comamonadaceae</taxon>
        <taxon>Verminephrobacter</taxon>
    </lineage>
</organism>
<name>A1WMU0_VEREI</name>
<keyword evidence="2" id="KW-1185">Reference proteome</keyword>
<dbReference type="HOGENOM" id="CLU_2605088_0_0_4"/>
<dbReference type="EMBL" id="CP000542">
    <property type="protein sequence ID" value="ABM58947.1"/>
    <property type="molecule type" value="Genomic_DNA"/>
</dbReference>
<gene>
    <name evidence="1" type="ordered locus">Veis_3217</name>
</gene>
<evidence type="ECO:0000313" key="1">
    <source>
        <dbReference type="EMBL" id="ABM58947.1"/>
    </source>
</evidence>
<sequence>MASDATPRCASMASADRQMIDDATLVSRHRSEVAGCAHDPIAAASFQRPGIVCKLRQWPVSTGSDSTGQFFFGPRRPSP</sequence>
<evidence type="ECO:0000313" key="2">
    <source>
        <dbReference type="Proteomes" id="UP000000374"/>
    </source>
</evidence>
<reference evidence="2" key="1">
    <citation type="submission" date="2006-12" db="EMBL/GenBank/DDBJ databases">
        <title>Complete sequence of chromosome 1 of Verminephrobacter eiseniae EF01-2.</title>
        <authorList>
            <person name="Copeland A."/>
            <person name="Lucas S."/>
            <person name="Lapidus A."/>
            <person name="Barry K."/>
            <person name="Detter J.C."/>
            <person name="Glavina del Rio T."/>
            <person name="Dalin E."/>
            <person name="Tice H."/>
            <person name="Pitluck S."/>
            <person name="Chertkov O."/>
            <person name="Brettin T."/>
            <person name="Bruce D."/>
            <person name="Han C."/>
            <person name="Tapia R."/>
            <person name="Gilna P."/>
            <person name="Schmutz J."/>
            <person name="Larimer F."/>
            <person name="Land M."/>
            <person name="Hauser L."/>
            <person name="Kyrpides N."/>
            <person name="Kim E."/>
            <person name="Stahl D."/>
            <person name="Richardson P."/>
        </authorList>
    </citation>
    <scope>NUCLEOTIDE SEQUENCE [LARGE SCALE GENOMIC DNA]</scope>
    <source>
        <strain evidence="2">EF01-2</strain>
    </source>
</reference>
<dbReference type="KEGG" id="vei:Veis_3217"/>